<feature type="compositionally biased region" description="Polar residues" evidence="1">
    <location>
        <begin position="1"/>
        <end position="14"/>
    </location>
</feature>
<reference evidence="2" key="1">
    <citation type="submission" date="2022-11" db="EMBL/GenBank/DDBJ databases">
        <authorList>
            <person name="Petersen C."/>
        </authorList>
    </citation>
    <scope>NUCLEOTIDE SEQUENCE</scope>
    <source>
        <strain evidence="2">IBT 22155</strain>
    </source>
</reference>
<dbReference type="Proteomes" id="UP001149079">
    <property type="component" value="Unassembled WGS sequence"/>
</dbReference>
<dbReference type="RefSeq" id="XP_056524936.1">
    <property type="nucleotide sequence ID" value="XM_056662823.1"/>
</dbReference>
<sequence>MPSPPSQMLQQLRLSEQKEDLSQRKKSDHHGHKSTMGRRAVLTGAVVKALPMSLRLAEQWYELGREVLSIC</sequence>
<keyword evidence="3" id="KW-1185">Reference proteome</keyword>
<dbReference type="AlphaFoldDB" id="A0A9W9HAX0"/>
<name>A0A9W9HAX0_9EURO</name>
<protein>
    <submittedName>
        <fullName evidence="2">Uncharacterized protein</fullName>
    </submittedName>
</protein>
<dbReference type="GeneID" id="81401993"/>
<reference evidence="2" key="2">
    <citation type="journal article" date="2023" name="IMA Fungus">
        <title>Comparative genomic study of the Penicillium genus elucidates a diverse pangenome and 15 lateral gene transfer events.</title>
        <authorList>
            <person name="Petersen C."/>
            <person name="Sorensen T."/>
            <person name="Nielsen M.R."/>
            <person name="Sondergaard T.E."/>
            <person name="Sorensen J.L."/>
            <person name="Fitzpatrick D.A."/>
            <person name="Frisvad J.C."/>
            <person name="Nielsen K.L."/>
        </authorList>
    </citation>
    <scope>NUCLEOTIDE SEQUENCE</scope>
    <source>
        <strain evidence="2">IBT 22155</strain>
    </source>
</reference>
<feature type="compositionally biased region" description="Basic and acidic residues" evidence="1">
    <location>
        <begin position="15"/>
        <end position="25"/>
    </location>
</feature>
<feature type="region of interest" description="Disordered" evidence="1">
    <location>
        <begin position="1"/>
        <end position="39"/>
    </location>
</feature>
<organism evidence="2 3">
    <name type="scientific">Penicillium bovifimosum</name>
    <dbReference type="NCBI Taxonomy" id="126998"/>
    <lineage>
        <taxon>Eukaryota</taxon>
        <taxon>Fungi</taxon>
        <taxon>Dikarya</taxon>
        <taxon>Ascomycota</taxon>
        <taxon>Pezizomycotina</taxon>
        <taxon>Eurotiomycetes</taxon>
        <taxon>Eurotiomycetidae</taxon>
        <taxon>Eurotiales</taxon>
        <taxon>Aspergillaceae</taxon>
        <taxon>Penicillium</taxon>
    </lineage>
</organism>
<evidence type="ECO:0000256" key="1">
    <source>
        <dbReference type="SAM" id="MobiDB-lite"/>
    </source>
</evidence>
<gene>
    <name evidence="2" type="ORF">N7515_002079</name>
</gene>
<evidence type="ECO:0000313" key="3">
    <source>
        <dbReference type="Proteomes" id="UP001149079"/>
    </source>
</evidence>
<dbReference type="EMBL" id="JAPQKL010000002">
    <property type="protein sequence ID" value="KAJ5143292.1"/>
    <property type="molecule type" value="Genomic_DNA"/>
</dbReference>
<proteinExistence type="predicted"/>
<accession>A0A9W9HAX0</accession>
<evidence type="ECO:0000313" key="2">
    <source>
        <dbReference type="EMBL" id="KAJ5143292.1"/>
    </source>
</evidence>
<comment type="caution">
    <text evidence="2">The sequence shown here is derived from an EMBL/GenBank/DDBJ whole genome shotgun (WGS) entry which is preliminary data.</text>
</comment>
<feature type="compositionally biased region" description="Basic residues" evidence="1">
    <location>
        <begin position="26"/>
        <end position="36"/>
    </location>
</feature>